<proteinExistence type="predicted"/>
<organism evidence="2 3">
    <name type="scientific">Cognatishimia activa</name>
    <dbReference type="NCBI Taxonomy" id="1715691"/>
    <lineage>
        <taxon>Bacteria</taxon>
        <taxon>Pseudomonadati</taxon>
        <taxon>Pseudomonadota</taxon>
        <taxon>Alphaproteobacteria</taxon>
        <taxon>Rhodobacterales</taxon>
        <taxon>Paracoccaceae</taxon>
        <taxon>Cognatishimia</taxon>
    </lineage>
</organism>
<evidence type="ECO:0000313" key="2">
    <source>
        <dbReference type="EMBL" id="CUK25014.1"/>
    </source>
</evidence>
<dbReference type="OrthoDB" id="7644647at2"/>
<dbReference type="STRING" id="1715691.TA5113_02453"/>
<dbReference type="Proteomes" id="UP000051184">
    <property type="component" value="Unassembled WGS sequence"/>
</dbReference>
<gene>
    <name evidence="2" type="ORF">TA5114_00804</name>
</gene>
<evidence type="ECO:0000256" key="1">
    <source>
        <dbReference type="SAM" id="MobiDB-lite"/>
    </source>
</evidence>
<accession>A0A0P1IN00</accession>
<dbReference type="RefSeq" id="WP_058314025.1">
    <property type="nucleotide sequence ID" value="NZ_CYTO01000024.1"/>
</dbReference>
<dbReference type="EMBL" id="CYUE01000006">
    <property type="protein sequence ID" value="CUK25014.1"/>
    <property type="molecule type" value="Genomic_DNA"/>
</dbReference>
<name>A0A0P1IN00_9RHOB</name>
<evidence type="ECO:0000313" key="3">
    <source>
        <dbReference type="Proteomes" id="UP000051184"/>
    </source>
</evidence>
<sequence>MTEKVVHGIGHNNGPTMEPGHRWRTHQWRSAQRALMRKTIPLSIVRMRMKRAQELGMDYKTYAKVRQASGQDILALMFSSNALRIIGQGAKMPEAREAALQKVRNAKKLSLVYPPNTPKSVLAANRTIDAADFAPLFHEDWSTMRNKVAGLMQSQKLSGSAVLVIGDAPLENEWYTAGKAAGYLHASEYF</sequence>
<feature type="region of interest" description="Disordered" evidence="1">
    <location>
        <begin position="1"/>
        <end position="21"/>
    </location>
</feature>
<keyword evidence="3" id="KW-1185">Reference proteome</keyword>
<protein>
    <submittedName>
        <fullName evidence="2">Uncharacterized protein</fullName>
    </submittedName>
</protein>
<reference evidence="3" key="1">
    <citation type="submission" date="2015-09" db="EMBL/GenBank/DDBJ databases">
        <authorList>
            <person name="Rodrigo-Torres Lidia"/>
            <person name="Arahal R.David."/>
        </authorList>
    </citation>
    <scope>NUCLEOTIDE SEQUENCE [LARGE SCALE GENOMIC DNA]</scope>
    <source>
        <strain evidence="3">CECT 5114</strain>
    </source>
</reference>
<dbReference type="AlphaFoldDB" id="A0A0P1IN00"/>